<feature type="modified residue" description="4-aspartylphosphate" evidence="1">
    <location>
        <position position="54"/>
    </location>
</feature>
<keyword evidence="5" id="KW-1185">Reference proteome</keyword>
<comment type="caution">
    <text evidence="4">The sequence shown here is derived from an EMBL/GenBank/DDBJ whole genome shotgun (WGS) entry which is preliminary data.</text>
</comment>
<protein>
    <submittedName>
        <fullName evidence="4">DNA-binding response regulator</fullName>
    </submittedName>
</protein>
<dbReference type="GO" id="GO:0000156">
    <property type="term" value="F:phosphorelay response regulator activity"/>
    <property type="evidence" value="ECO:0007669"/>
    <property type="project" value="InterPro"/>
</dbReference>
<gene>
    <name evidence="4" type="ORF">GCM10011514_54690</name>
</gene>
<evidence type="ECO:0000313" key="5">
    <source>
        <dbReference type="Proteomes" id="UP000609064"/>
    </source>
</evidence>
<keyword evidence="1" id="KW-0597">Phosphoprotein</keyword>
<reference evidence="4" key="1">
    <citation type="journal article" date="2014" name="Int. J. Syst. Evol. Microbiol.">
        <title>Complete genome sequence of Corynebacterium casei LMG S-19264T (=DSM 44701T), isolated from a smear-ripened cheese.</title>
        <authorList>
            <consortium name="US DOE Joint Genome Institute (JGI-PGF)"/>
            <person name="Walter F."/>
            <person name="Albersmeier A."/>
            <person name="Kalinowski J."/>
            <person name="Ruckert C."/>
        </authorList>
    </citation>
    <scope>NUCLEOTIDE SEQUENCE</scope>
    <source>
        <strain evidence="4">CGMCC 1.15958</strain>
    </source>
</reference>
<sequence>MLTCIIIEDEPLARNLMEAYVKKVPHLNLLKSFSSSLAALDFLRENTVDILFSDIQMPEITGITLLKILQKKPLVILTTAYSEYALEGYELEVFDYLLKPISLERFLKAVEKATIRLTATQPVVQEKIVQEITVSPDNNQGFIFVKDGTKLVKIRLNEIQYIEGLKDYVCIHTKDKDSTLKKIVTLQTMKSLESQLSENQFIRIHNSYIIAFDAIDAIDKEKVQIGKNFIPISDTYRKAFKEFIEKKQVS</sequence>
<evidence type="ECO:0000256" key="1">
    <source>
        <dbReference type="PROSITE-ProRule" id="PRU00169"/>
    </source>
</evidence>
<accession>A0A916ZA20</accession>
<proteinExistence type="predicted"/>
<name>A0A916ZA20_9BACT</name>
<dbReference type="PROSITE" id="PS50110">
    <property type="entry name" value="RESPONSE_REGULATORY"/>
    <property type="match status" value="1"/>
</dbReference>
<dbReference type="PANTHER" id="PTHR37299:SF1">
    <property type="entry name" value="STAGE 0 SPORULATION PROTEIN A HOMOLOG"/>
    <property type="match status" value="1"/>
</dbReference>
<dbReference type="InterPro" id="IPR011006">
    <property type="entry name" value="CheY-like_superfamily"/>
</dbReference>
<dbReference type="SUPFAM" id="SSF52172">
    <property type="entry name" value="CheY-like"/>
    <property type="match status" value="1"/>
</dbReference>
<dbReference type="SMART" id="SM00850">
    <property type="entry name" value="LytTR"/>
    <property type="match status" value="1"/>
</dbReference>
<keyword evidence="4" id="KW-0238">DNA-binding</keyword>
<dbReference type="Pfam" id="PF04397">
    <property type="entry name" value="LytTR"/>
    <property type="match status" value="1"/>
</dbReference>
<dbReference type="GO" id="GO:0003677">
    <property type="term" value="F:DNA binding"/>
    <property type="evidence" value="ECO:0007669"/>
    <property type="project" value="UniProtKB-KW"/>
</dbReference>
<evidence type="ECO:0000313" key="4">
    <source>
        <dbReference type="EMBL" id="GGD83700.1"/>
    </source>
</evidence>
<dbReference type="InterPro" id="IPR007492">
    <property type="entry name" value="LytTR_DNA-bd_dom"/>
</dbReference>
<dbReference type="AlphaFoldDB" id="A0A916ZA20"/>
<dbReference type="Proteomes" id="UP000609064">
    <property type="component" value="Unassembled WGS sequence"/>
</dbReference>
<feature type="domain" description="HTH LytTR-type" evidence="3">
    <location>
        <begin position="143"/>
        <end position="246"/>
    </location>
</feature>
<dbReference type="InterPro" id="IPR001789">
    <property type="entry name" value="Sig_transdc_resp-reg_receiver"/>
</dbReference>
<organism evidence="4 5">
    <name type="scientific">Emticicia aquatilis</name>
    <dbReference type="NCBI Taxonomy" id="1537369"/>
    <lineage>
        <taxon>Bacteria</taxon>
        <taxon>Pseudomonadati</taxon>
        <taxon>Bacteroidota</taxon>
        <taxon>Cytophagia</taxon>
        <taxon>Cytophagales</taxon>
        <taxon>Leadbetterellaceae</taxon>
        <taxon>Emticicia</taxon>
    </lineage>
</organism>
<dbReference type="RefSeq" id="WP_188771595.1">
    <property type="nucleotide sequence ID" value="NZ_BMKK01000024.1"/>
</dbReference>
<reference evidence="4" key="2">
    <citation type="submission" date="2020-09" db="EMBL/GenBank/DDBJ databases">
        <authorList>
            <person name="Sun Q."/>
            <person name="Zhou Y."/>
        </authorList>
    </citation>
    <scope>NUCLEOTIDE SEQUENCE</scope>
    <source>
        <strain evidence="4">CGMCC 1.15958</strain>
    </source>
</reference>
<dbReference type="EMBL" id="BMKK01000024">
    <property type="protein sequence ID" value="GGD83700.1"/>
    <property type="molecule type" value="Genomic_DNA"/>
</dbReference>
<dbReference type="PROSITE" id="PS50930">
    <property type="entry name" value="HTH_LYTTR"/>
    <property type="match status" value="1"/>
</dbReference>
<dbReference type="SMART" id="SM00448">
    <property type="entry name" value="REC"/>
    <property type="match status" value="1"/>
</dbReference>
<evidence type="ECO:0000259" key="2">
    <source>
        <dbReference type="PROSITE" id="PS50110"/>
    </source>
</evidence>
<dbReference type="InterPro" id="IPR046947">
    <property type="entry name" value="LytR-like"/>
</dbReference>
<dbReference type="Gene3D" id="3.40.50.2300">
    <property type="match status" value="1"/>
</dbReference>
<evidence type="ECO:0000259" key="3">
    <source>
        <dbReference type="PROSITE" id="PS50930"/>
    </source>
</evidence>
<dbReference type="PANTHER" id="PTHR37299">
    <property type="entry name" value="TRANSCRIPTIONAL REGULATOR-RELATED"/>
    <property type="match status" value="1"/>
</dbReference>
<feature type="domain" description="Response regulatory" evidence="2">
    <location>
        <begin position="3"/>
        <end position="114"/>
    </location>
</feature>
<dbReference type="Gene3D" id="2.40.50.1020">
    <property type="entry name" value="LytTr DNA-binding domain"/>
    <property type="match status" value="1"/>
</dbReference>
<dbReference type="Pfam" id="PF00072">
    <property type="entry name" value="Response_reg"/>
    <property type="match status" value="1"/>
</dbReference>